<reference evidence="1" key="1">
    <citation type="submission" date="2020-11" db="EMBL/GenBank/DDBJ databases">
        <authorList>
            <person name="Davenport K.M."/>
            <person name="Bickhart D.M."/>
            <person name="Smith T.P.L."/>
            <person name="Murdoch B.M."/>
            <person name="Rosen B.D."/>
        </authorList>
    </citation>
    <scope>NUCLEOTIDE SEQUENCE [LARGE SCALE GENOMIC DNA]</scope>
    <source>
        <strain evidence="1">OAR_USU_Benz2616</strain>
    </source>
</reference>
<organism evidence="1">
    <name type="scientific">Ovis aries</name>
    <name type="common">Sheep</name>
    <dbReference type="NCBI Taxonomy" id="9940"/>
    <lineage>
        <taxon>Eukaryota</taxon>
        <taxon>Metazoa</taxon>
        <taxon>Chordata</taxon>
        <taxon>Craniata</taxon>
        <taxon>Vertebrata</taxon>
        <taxon>Euteleostomi</taxon>
        <taxon>Mammalia</taxon>
        <taxon>Eutheria</taxon>
        <taxon>Laurasiatheria</taxon>
        <taxon>Artiodactyla</taxon>
        <taxon>Ruminantia</taxon>
        <taxon>Pecora</taxon>
        <taxon>Bovidae</taxon>
        <taxon>Caprinae</taxon>
        <taxon>Ovis</taxon>
    </lineage>
</organism>
<proteinExistence type="predicted"/>
<reference evidence="1" key="2">
    <citation type="submission" date="2025-08" db="UniProtKB">
        <authorList>
            <consortium name="Ensembl"/>
        </authorList>
    </citation>
    <scope>IDENTIFICATION</scope>
</reference>
<accession>A0AC11E262</accession>
<gene>
    <name evidence="1" type="primary">ACOT8</name>
</gene>
<name>A0AC11E262_SHEEP</name>
<reference evidence="1" key="3">
    <citation type="submission" date="2025-09" db="UniProtKB">
        <authorList>
            <consortium name="Ensembl"/>
        </authorList>
    </citation>
    <scope>IDENTIFICATION</scope>
</reference>
<protein>
    <submittedName>
        <fullName evidence="1">Acyl-CoA thioesterase 8</fullName>
    </submittedName>
</protein>
<dbReference type="Ensembl" id="ENSOART00020067020.1">
    <property type="protein sequence ID" value="ENSOARP00020053158.1"/>
    <property type="gene ID" value="ENSOARG00020015749.2"/>
</dbReference>
<sequence>MSPPQDPEDEQGGGDPPRDLRSVLVTSVLNLEPLDEDLFRGPEGAGAVPGGADADRGKLLCALREGRATWQAHLYLPGLLPEGPAQPHAAPVLHACRAPAGGAA</sequence>
<evidence type="ECO:0000313" key="1">
    <source>
        <dbReference type="Ensembl" id="ENSOARP00020053158.1"/>
    </source>
</evidence>